<dbReference type="PANTHER" id="PTHR43619">
    <property type="entry name" value="S-ADENOSYL-L-METHIONINE-DEPENDENT METHYLTRANSFERASE YKTD-RELATED"/>
    <property type="match status" value="1"/>
</dbReference>
<organism evidence="7 8">
    <name type="scientific">Streptomyces angustmyceticus</name>
    <dbReference type="NCBI Taxonomy" id="285578"/>
    <lineage>
        <taxon>Bacteria</taxon>
        <taxon>Bacillati</taxon>
        <taxon>Actinomycetota</taxon>
        <taxon>Actinomycetes</taxon>
        <taxon>Kitasatosporales</taxon>
        <taxon>Streptomycetaceae</taxon>
        <taxon>Streptomyces</taxon>
    </lineage>
</organism>
<dbReference type="InterPro" id="IPR007213">
    <property type="entry name" value="Ppm1/Ppm2/Tcmp"/>
</dbReference>
<comment type="function">
    <text evidence="1 6">Exhibits S-adenosyl-L-methionine-dependent methyltransferase activity.</text>
</comment>
<dbReference type="Proteomes" id="UP000325598">
    <property type="component" value="Unassembled WGS sequence"/>
</dbReference>
<dbReference type="AlphaFoldDB" id="A0A5J4LJB2"/>
<dbReference type="OrthoDB" id="9806164at2"/>
<dbReference type="NCBIfam" id="TIGR00027">
    <property type="entry name" value="mthyl_TIGR00027"/>
    <property type="match status" value="1"/>
</dbReference>
<dbReference type="RefSeq" id="WP_086715718.1">
    <property type="nucleotide sequence ID" value="NZ_BLAG01000014.1"/>
</dbReference>
<dbReference type="GeneID" id="96755989"/>
<proteinExistence type="inferred from homology"/>
<keyword evidence="4" id="KW-0808">Transferase</keyword>
<keyword evidence="5 6" id="KW-0949">S-adenosyl-L-methionine</keyword>
<dbReference type="GO" id="GO:0032259">
    <property type="term" value="P:methylation"/>
    <property type="evidence" value="ECO:0007669"/>
    <property type="project" value="UniProtKB-KW"/>
</dbReference>
<comment type="similarity">
    <text evidence="2 6">Belongs to the UPF0677 family.</text>
</comment>
<dbReference type="InterPro" id="IPR029063">
    <property type="entry name" value="SAM-dependent_MTases_sf"/>
</dbReference>
<evidence type="ECO:0000256" key="6">
    <source>
        <dbReference type="RuleBase" id="RU362030"/>
    </source>
</evidence>
<keyword evidence="3 6" id="KW-0489">Methyltransferase</keyword>
<dbReference type="GO" id="GO:0008168">
    <property type="term" value="F:methyltransferase activity"/>
    <property type="evidence" value="ECO:0007669"/>
    <property type="project" value="UniProtKB-UniRule"/>
</dbReference>
<comment type="caution">
    <text evidence="7">The sequence shown here is derived from an EMBL/GenBank/DDBJ whole genome shotgun (WGS) entry which is preliminary data.</text>
</comment>
<evidence type="ECO:0000256" key="4">
    <source>
        <dbReference type="ARBA" id="ARBA00022679"/>
    </source>
</evidence>
<dbReference type="EC" id="2.1.1.-" evidence="6"/>
<protein>
    <recommendedName>
        <fullName evidence="6">S-adenosyl-L-methionine-dependent methyltransferase</fullName>
        <ecNumber evidence="6">2.1.1.-</ecNumber>
    </recommendedName>
</protein>
<reference evidence="7 8" key="1">
    <citation type="submission" date="2019-10" db="EMBL/GenBank/DDBJ databases">
        <title>Whole genome shotgun sequence of Streptomyces angustmyceticus NBRC 3934.</title>
        <authorList>
            <person name="Hosoyama A."/>
            <person name="Ichikawa N."/>
            <person name="Kimura A."/>
            <person name="Kitahashi Y."/>
            <person name="Komaki H."/>
            <person name="Uohara A."/>
        </authorList>
    </citation>
    <scope>NUCLEOTIDE SEQUENCE [LARGE SCALE GENOMIC DNA]</scope>
    <source>
        <strain evidence="7 8">NBRC 3934</strain>
    </source>
</reference>
<sequence length="128" mass="14754">MPLRTRFFDDYVHAAQEMGCRQFVLLGAGLDTHAFRLRWPEDTHSTVYEMDGPRLCAYKDGLLARLPTRDQTAARCRRVVVPVDLSADWQAELLRHGFNPDRPTAWLCEALAAYLTPTTERPPDGWHW</sequence>
<keyword evidence="8" id="KW-1185">Reference proteome</keyword>
<dbReference type="Gene3D" id="3.40.50.150">
    <property type="entry name" value="Vaccinia Virus protein VP39"/>
    <property type="match status" value="1"/>
</dbReference>
<accession>A0A5J4LJB2</accession>
<evidence type="ECO:0000256" key="3">
    <source>
        <dbReference type="ARBA" id="ARBA00022603"/>
    </source>
</evidence>
<evidence type="ECO:0000313" key="8">
    <source>
        <dbReference type="Proteomes" id="UP000325598"/>
    </source>
</evidence>
<evidence type="ECO:0000256" key="5">
    <source>
        <dbReference type="ARBA" id="ARBA00022691"/>
    </source>
</evidence>
<evidence type="ECO:0000256" key="2">
    <source>
        <dbReference type="ARBA" id="ARBA00008138"/>
    </source>
</evidence>
<evidence type="ECO:0000256" key="1">
    <source>
        <dbReference type="ARBA" id="ARBA00003907"/>
    </source>
</evidence>
<evidence type="ECO:0000313" key="7">
    <source>
        <dbReference type="EMBL" id="GES32584.1"/>
    </source>
</evidence>
<dbReference type="PANTHER" id="PTHR43619:SF2">
    <property type="entry name" value="S-ADENOSYL-L-METHIONINE-DEPENDENT METHYLTRANSFERASES SUPERFAMILY PROTEIN"/>
    <property type="match status" value="1"/>
</dbReference>
<dbReference type="Pfam" id="PF04072">
    <property type="entry name" value="LCM"/>
    <property type="match status" value="1"/>
</dbReference>
<dbReference type="EMBL" id="BLAG01000014">
    <property type="protein sequence ID" value="GES32584.1"/>
    <property type="molecule type" value="Genomic_DNA"/>
</dbReference>
<gene>
    <name evidence="7" type="ORF">San01_50710</name>
</gene>
<dbReference type="InterPro" id="IPR011610">
    <property type="entry name" value="SAM_mthyl_Trfase_ML2640-like"/>
</dbReference>
<dbReference type="SUPFAM" id="SSF53335">
    <property type="entry name" value="S-adenosyl-L-methionine-dependent methyltransferases"/>
    <property type="match status" value="1"/>
</dbReference>
<name>A0A5J4LJB2_9ACTN</name>